<evidence type="ECO:0000256" key="1">
    <source>
        <dbReference type="ARBA" id="ARBA00022679"/>
    </source>
</evidence>
<comment type="function">
    <text evidence="3">Is involved in the conjugation of reduced glutathione to a wide number of exogenous and endogenous hydrophobic electrophiles.</text>
</comment>
<dbReference type="AlphaFoldDB" id="A0A7J0EQG7"/>
<reference evidence="6 7" key="1">
    <citation type="submission" date="2019-07" db="EMBL/GenBank/DDBJ databases">
        <title>De Novo Assembly of kiwifruit Actinidia rufa.</title>
        <authorList>
            <person name="Sugita-Konishi S."/>
            <person name="Sato K."/>
            <person name="Mori E."/>
            <person name="Abe Y."/>
            <person name="Kisaki G."/>
            <person name="Hamano K."/>
            <person name="Suezawa K."/>
            <person name="Otani M."/>
            <person name="Fukuda T."/>
            <person name="Manabe T."/>
            <person name="Gomi K."/>
            <person name="Tabuchi M."/>
            <person name="Akimitsu K."/>
            <person name="Kataoka I."/>
        </authorList>
    </citation>
    <scope>NUCLEOTIDE SEQUENCE [LARGE SCALE GENOMIC DNA]</scope>
    <source>
        <strain evidence="7">cv. Fuchu</strain>
    </source>
</reference>
<evidence type="ECO:0000256" key="3">
    <source>
        <dbReference type="RuleBase" id="RU369102"/>
    </source>
</evidence>
<dbReference type="PROSITE" id="PS50405">
    <property type="entry name" value="GST_CTER"/>
    <property type="match status" value="1"/>
</dbReference>
<proteinExistence type="inferred from homology"/>
<sequence>MEKQSEVVLFGTWFSTYCIRVALALKLKGIQYESIEEDLNDKSELLLQHNPVHKKVPVLVHKGKPIAESLVILEYIDEFWNKTPKLLPEDPGERAKVRFWANFYDQKLLPSTYPIIKSSGKDQEKAIEVCSELLKVFEEGLARDFPGKCPFFHGDNPGYLGIVVGANSCNYEAFNEAVRVMIDPEKHQAFVSWVAALKDHPLMKENIPAHDKVVAKIRDYFNIPQV</sequence>
<accession>A0A7J0EQG7</accession>
<comment type="catalytic activity">
    <reaction evidence="2 3">
        <text>RX + glutathione = an S-substituted glutathione + a halide anion + H(+)</text>
        <dbReference type="Rhea" id="RHEA:16437"/>
        <dbReference type="ChEBI" id="CHEBI:15378"/>
        <dbReference type="ChEBI" id="CHEBI:16042"/>
        <dbReference type="ChEBI" id="CHEBI:17792"/>
        <dbReference type="ChEBI" id="CHEBI:57925"/>
        <dbReference type="ChEBI" id="CHEBI:90779"/>
        <dbReference type="EC" id="2.5.1.18"/>
    </reaction>
</comment>
<evidence type="ECO:0000259" key="4">
    <source>
        <dbReference type="PROSITE" id="PS50404"/>
    </source>
</evidence>
<dbReference type="CDD" id="cd03185">
    <property type="entry name" value="GST_C_Tau"/>
    <property type="match status" value="1"/>
</dbReference>
<keyword evidence="7" id="KW-1185">Reference proteome</keyword>
<dbReference type="Gene3D" id="1.20.1050.10">
    <property type="match status" value="1"/>
</dbReference>
<dbReference type="InterPro" id="IPR045073">
    <property type="entry name" value="Omega/Tau-like"/>
</dbReference>
<comment type="subcellular location">
    <subcellularLocation>
        <location evidence="3">Cytoplasm</location>
        <location evidence="3">Cytosol</location>
    </subcellularLocation>
</comment>
<dbReference type="InterPro" id="IPR036249">
    <property type="entry name" value="Thioredoxin-like_sf"/>
</dbReference>
<dbReference type="InterPro" id="IPR045074">
    <property type="entry name" value="GST_C_Tau"/>
</dbReference>
<dbReference type="PROSITE" id="PS50404">
    <property type="entry name" value="GST_NTER"/>
    <property type="match status" value="1"/>
</dbReference>
<dbReference type="SFLD" id="SFLDG00358">
    <property type="entry name" value="Main_(cytGST)"/>
    <property type="match status" value="1"/>
</dbReference>
<feature type="domain" description="GST N-terminal" evidence="4">
    <location>
        <begin position="5"/>
        <end position="84"/>
    </location>
</feature>
<gene>
    <name evidence="6" type="ORF">Acr_06g0003860</name>
</gene>
<comment type="caution">
    <text evidence="6">The sequence shown here is derived from an EMBL/GenBank/DDBJ whole genome shotgun (WGS) entry which is preliminary data.</text>
</comment>
<dbReference type="GO" id="GO:0004364">
    <property type="term" value="F:glutathione transferase activity"/>
    <property type="evidence" value="ECO:0007669"/>
    <property type="project" value="UniProtKB-UniRule"/>
</dbReference>
<organism evidence="6 7">
    <name type="scientific">Actinidia rufa</name>
    <dbReference type="NCBI Taxonomy" id="165716"/>
    <lineage>
        <taxon>Eukaryota</taxon>
        <taxon>Viridiplantae</taxon>
        <taxon>Streptophyta</taxon>
        <taxon>Embryophyta</taxon>
        <taxon>Tracheophyta</taxon>
        <taxon>Spermatophyta</taxon>
        <taxon>Magnoliopsida</taxon>
        <taxon>eudicotyledons</taxon>
        <taxon>Gunneridae</taxon>
        <taxon>Pentapetalae</taxon>
        <taxon>asterids</taxon>
        <taxon>Ericales</taxon>
        <taxon>Actinidiaceae</taxon>
        <taxon>Actinidia</taxon>
    </lineage>
</organism>
<dbReference type="Pfam" id="PF02798">
    <property type="entry name" value="GST_N"/>
    <property type="match status" value="1"/>
</dbReference>
<dbReference type="PANTHER" id="PTHR11260">
    <property type="entry name" value="GLUTATHIONE S-TRANSFERASE, GST, SUPERFAMILY, GST DOMAIN CONTAINING"/>
    <property type="match status" value="1"/>
</dbReference>
<dbReference type="OrthoDB" id="4951845at2759"/>
<dbReference type="SUPFAM" id="SSF47616">
    <property type="entry name" value="GST C-terminal domain-like"/>
    <property type="match status" value="1"/>
</dbReference>
<comment type="similarity">
    <text evidence="3">Belongs to the GST superfamily.</text>
</comment>
<evidence type="ECO:0000256" key="2">
    <source>
        <dbReference type="ARBA" id="ARBA00047960"/>
    </source>
</evidence>
<dbReference type="InterPro" id="IPR036282">
    <property type="entry name" value="Glutathione-S-Trfase_C_sf"/>
</dbReference>
<dbReference type="CDD" id="cd03058">
    <property type="entry name" value="GST_N_Tau"/>
    <property type="match status" value="1"/>
</dbReference>
<dbReference type="PROSITE" id="PS51354">
    <property type="entry name" value="GLUTAREDOXIN_2"/>
    <property type="match status" value="1"/>
</dbReference>
<dbReference type="Proteomes" id="UP000585474">
    <property type="component" value="Unassembled WGS sequence"/>
</dbReference>
<dbReference type="EC" id="2.5.1.18" evidence="3"/>
<dbReference type="PANTHER" id="PTHR11260:SF622">
    <property type="entry name" value="GLUTATHIONE S-TRANSFERASE"/>
    <property type="match status" value="1"/>
</dbReference>
<feature type="domain" description="GST C-terminal" evidence="5">
    <location>
        <begin position="90"/>
        <end position="220"/>
    </location>
</feature>
<evidence type="ECO:0000313" key="7">
    <source>
        <dbReference type="Proteomes" id="UP000585474"/>
    </source>
</evidence>
<dbReference type="SFLD" id="SFLDG01152">
    <property type="entry name" value="Main.3:_Omega-_and_Tau-like"/>
    <property type="match status" value="1"/>
</dbReference>
<evidence type="ECO:0000313" key="6">
    <source>
        <dbReference type="EMBL" id="GFY88446.1"/>
    </source>
</evidence>
<dbReference type="InterPro" id="IPR010987">
    <property type="entry name" value="Glutathione-S-Trfase_C-like"/>
</dbReference>
<dbReference type="FunFam" id="3.40.30.10:FF:000014">
    <property type="entry name" value="Tau class glutathione S-transferase"/>
    <property type="match status" value="1"/>
</dbReference>
<dbReference type="EMBL" id="BJWL01000006">
    <property type="protein sequence ID" value="GFY88446.1"/>
    <property type="molecule type" value="Genomic_DNA"/>
</dbReference>
<dbReference type="GO" id="GO:0006749">
    <property type="term" value="P:glutathione metabolic process"/>
    <property type="evidence" value="ECO:0007669"/>
    <property type="project" value="InterPro"/>
</dbReference>
<keyword evidence="1 3" id="KW-0808">Transferase</keyword>
<dbReference type="InterPro" id="IPR004045">
    <property type="entry name" value="Glutathione_S-Trfase_N"/>
</dbReference>
<dbReference type="Gene3D" id="3.40.30.10">
    <property type="entry name" value="Glutaredoxin"/>
    <property type="match status" value="1"/>
</dbReference>
<name>A0A7J0EQG7_9ERIC</name>
<dbReference type="SUPFAM" id="SSF52833">
    <property type="entry name" value="Thioredoxin-like"/>
    <property type="match status" value="1"/>
</dbReference>
<dbReference type="GO" id="GO:0005829">
    <property type="term" value="C:cytosol"/>
    <property type="evidence" value="ECO:0007669"/>
    <property type="project" value="UniProtKB-SubCell"/>
</dbReference>
<dbReference type="SFLD" id="SFLDS00019">
    <property type="entry name" value="Glutathione_Transferase_(cytos"/>
    <property type="match status" value="1"/>
</dbReference>
<protein>
    <recommendedName>
        <fullName evidence="3">Glutathione S-transferase</fullName>
        <ecNumber evidence="3">2.5.1.18</ecNumber>
    </recommendedName>
</protein>
<keyword evidence="3" id="KW-0963">Cytoplasm</keyword>
<evidence type="ECO:0000259" key="5">
    <source>
        <dbReference type="PROSITE" id="PS50405"/>
    </source>
</evidence>
<dbReference type="InterPro" id="IPR040079">
    <property type="entry name" value="Glutathione_S-Trfase"/>
</dbReference>